<dbReference type="Proteomes" id="UP001215598">
    <property type="component" value="Unassembled WGS sequence"/>
</dbReference>
<comment type="caution">
    <text evidence="1">The sequence shown here is derived from an EMBL/GenBank/DDBJ whole genome shotgun (WGS) entry which is preliminary data.</text>
</comment>
<sequence>MGDAIGKILHGLPAHTPLKILSLLRHLALDLIVSLSYGFRLGATRQWALEADEGLNVAIGDFPSAVFCGRIEAALGSIDMRDDLRGAPRRGGVQVLRVLARYLILKLVSFFFFLSLVCTSPSSSSLLPPPRCRPGRWCVNVARGGGEPRPGPATAMGEEGEWEWERARAAEGSMEADLVRPLASA</sequence>
<proteinExistence type="predicted"/>
<keyword evidence="2" id="KW-1185">Reference proteome</keyword>
<organism evidence="1 2">
    <name type="scientific">Mycena metata</name>
    <dbReference type="NCBI Taxonomy" id="1033252"/>
    <lineage>
        <taxon>Eukaryota</taxon>
        <taxon>Fungi</taxon>
        <taxon>Dikarya</taxon>
        <taxon>Basidiomycota</taxon>
        <taxon>Agaricomycotina</taxon>
        <taxon>Agaricomycetes</taxon>
        <taxon>Agaricomycetidae</taxon>
        <taxon>Agaricales</taxon>
        <taxon>Marasmiineae</taxon>
        <taxon>Mycenaceae</taxon>
        <taxon>Mycena</taxon>
    </lineage>
</organism>
<dbReference type="AlphaFoldDB" id="A0AAD7I6Q6"/>
<dbReference type="EMBL" id="JARKIB010000128">
    <property type="protein sequence ID" value="KAJ7735144.1"/>
    <property type="molecule type" value="Genomic_DNA"/>
</dbReference>
<name>A0AAD7I6Q6_9AGAR</name>
<protein>
    <submittedName>
        <fullName evidence="1">Uncharacterized protein</fullName>
    </submittedName>
</protein>
<evidence type="ECO:0000313" key="2">
    <source>
        <dbReference type="Proteomes" id="UP001215598"/>
    </source>
</evidence>
<reference evidence="1" key="1">
    <citation type="submission" date="2023-03" db="EMBL/GenBank/DDBJ databases">
        <title>Massive genome expansion in bonnet fungi (Mycena s.s.) driven by repeated elements and novel gene families across ecological guilds.</title>
        <authorList>
            <consortium name="Lawrence Berkeley National Laboratory"/>
            <person name="Harder C.B."/>
            <person name="Miyauchi S."/>
            <person name="Viragh M."/>
            <person name="Kuo A."/>
            <person name="Thoen E."/>
            <person name="Andreopoulos B."/>
            <person name="Lu D."/>
            <person name="Skrede I."/>
            <person name="Drula E."/>
            <person name="Henrissat B."/>
            <person name="Morin E."/>
            <person name="Kohler A."/>
            <person name="Barry K."/>
            <person name="LaButti K."/>
            <person name="Morin E."/>
            <person name="Salamov A."/>
            <person name="Lipzen A."/>
            <person name="Mereny Z."/>
            <person name="Hegedus B."/>
            <person name="Baldrian P."/>
            <person name="Stursova M."/>
            <person name="Weitz H."/>
            <person name="Taylor A."/>
            <person name="Grigoriev I.V."/>
            <person name="Nagy L.G."/>
            <person name="Martin F."/>
            <person name="Kauserud H."/>
        </authorList>
    </citation>
    <scope>NUCLEOTIDE SEQUENCE</scope>
    <source>
        <strain evidence="1">CBHHK182m</strain>
    </source>
</reference>
<accession>A0AAD7I6Q6</accession>
<evidence type="ECO:0000313" key="1">
    <source>
        <dbReference type="EMBL" id="KAJ7735144.1"/>
    </source>
</evidence>
<gene>
    <name evidence="1" type="ORF">B0H16DRAFT_1892298</name>
</gene>